<proteinExistence type="predicted"/>
<name>A0ABR5MII5_9BACI</name>
<dbReference type="Pfam" id="PF07510">
    <property type="entry name" value="GmrSD_C"/>
    <property type="match status" value="1"/>
</dbReference>
<dbReference type="InterPro" id="IPR004919">
    <property type="entry name" value="GmrSD_N"/>
</dbReference>
<dbReference type="Pfam" id="PF03235">
    <property type="entry name" value="GmrSD_N"/>
    <property type="match status" value="1"/>
</dbReference>
<evidence type="ECO:0000259" key="1">
    <source>
        <dbReference type="Pfam" id="PF03235"/>
    </source>
</evidence>
<protein>
    <recommendedName>
        <fullName evidence="5">DUF262 domain-containing protein</fullName>
    </recommendedName>
</protein>
<accession>A0ABR5MII5</accession>
<dbReference type="RefSeq" id="WP_060668701.1">
    <property type="nucleotide sequence ID" value="NZ_JARTGE010000126.1"/>
</dbReference>
<gene>
    <name evidence="3" type="ORF">AFL42_11310</name>
</gene>
<evidence type="ECO:0008006" key="5">
    <source>
        <dbReference type="Google" id="ProtNLM"/>
    </source>
</evidence>
<organism evidence="3 4">
    <name type="scientific">Oceanobacillus caeni</name>
    <dbReference type="NCBI Taxonomy" id="405946"/>
    <lineage>
        <taxon>Bacteria</taxon>
        <taxon>Bacillati</taxon>
        <taxon>Bacillota</taxon>
        <taxon>Bacilli</taxon>
        <taxon>Bacillales</taxon>
        <taxon>Bacillaceae</taxon>
        <taxon>Oceanobacillus</taxon>
    </lineage>
</organism>
<dbReference type="PANTHER" id="PTHR35149:SF2">
    <property type="entry name" value="DUF262 DOMAIN-CONTAINING PROTEIN"/>
    <property type="match status" value="1"/>
</dbReference>
<dbReference type="InterPro" id="IPR011089">
    <property type="entry name" value="GmrSD_C"/>
</dbReference>
<feature type="domain" description="GmrSD restriction endonucleases N-terminal" evidence="1">
    <location>
        <begin position="16"/>
        <end position="217"/>
    </location>
</feature>
<keyword evidence="4" id="KW-1185">Reference proteome</keyword>
<sequence>MDAGTIRLLEFLYPPKSVFRIPVYQRKYEWTEEQVNKYFLDIENIALNDEIEGHFLGTVVFVKSSFPNMGSDYIIIDGQQRITTTFLFLKALYNSIDSENTKSDIKETYFENRNVDEEFKYKLISVEDDRKDFLELLIHDKYDRPSKIHMNYKRLVYLIQHSKATSEQLLNALEKIRIVYIELEQGKREENPQIIFESLNSTGLSLTESDLIRNFLLMNETPSVQEHLYKNYWLLIEEFLTNSKIPDFIRDYLTMKTAVIPNKNKVYQNFKYYMHKNSLSSETVLRDLLKFSGYYSKMLNPKSDNKIIQNHLMVIVQLKSTVTYPYLLRLFDNYYGEKEISTEQFVNILTIINSYLIRRAIVNFPTNALNKVFSNLGKEANKKKDIQSEEDSVAEYLLSRTGSALFPRNEKLKESILNEDMYNRNHRLVKLILSQIEIQTHKEIVDFEEVSIEHILPATLTPSWRVELGDNAIDDHKLYKDVLGNLTLTNYNAEMSNQSFNDKISYYKNSNIKITRDICDYDTWNKDSIHSRGLKLYKQILDLCPIPEEKDNVGKVKEVKSDTYYSVFELLSVTGKKPKTLMIDDKEFVVNSWKNTLITYLKWLADFDLEQYLELPKQKAFQKLLSYTDEVLRKGENVLSLYVETNLSAQSIYNYISSLTEFYDMEDDVFIRLDV</sequence>
<comment type="caution">
    <text evidence="3">The sequence shown here is derived from an EMBL/GenBank/DDBJ whole genome shotgun (WGS) entry which is preliminary data.</text>
</comment>
<evidence type="ECO:0000313" key="4">
    <source>
        <dbReference type="Proteomes" id="UP000037854"/>
    </source>
</evidence>
<dbReference type="PANTHER" id="PTHR35149">
    <property type="entry name" value="SLL5132 PROTEIN"/>
    <property type="match status" value="1"/>
</dbReference>
<reference evidence="3 4" key="1">
    <citation type="submission" date="2015-07" db="EMBL/GenBank/DDBJ databases">
        <title>High-quality draft genome sequence of Oceanobacillus caeni HM6, a bacillus isolated from a human feces.</title>
        <authorList>
            <person name="Kumar J."/>
            <person name="Verma M.K."/>
            <person name="Pandey R."/>
            <person name="Bhambi M."/>
            <person name="Chauhan N."/>
        </authorList>
    </citation>
    <scope>NUCLEOTIDE SEQUENCE [LARGE SCALE GENOMIC DNA]</scope>
    <source>
        <strain evidence="3 4">HM6</strain>
    </source>
</reference>
<dbReference type="Proteomes" id="UP000037854">
    <property type="component" value="Unassembled WGS sequence"/>
</dbReference>
<evidence type="ECO:0000313" key="3">
    <source>
        <dbReference type="EMBL" id="KPH73849.1"/>
    </source>
</evidence>
<dbReference type="EMBL" id="LGTK01000039">
    <property type="protein sequence ID" value="KPH73849.1"/>
    <property type="molecule type" value="Genomic_DNA"/>
</dbReference>
<evidence type="ECO:0000259" key="2">
    <source>
        <dbReference type="Pfam" id="PF07510"/>
    </source>
</evidence>
<feature type="domain" description="GmrSD restriction endonucleases C-terminal" evidence="2">
    <location>
        <begin position="406"/>
        <end position="538"/>
    </location>
</feature>